<dbReference type="Proteomes" id="UP000019335">
    <property type="component" value="Chromosome 14"/>
</dbReference>
<organism evidence="6 7">
    <name type="scientific">Nannochloropsis gaditana</name>
    <dbReference type="NCBI Taxonomy" id="72520"/>
    <lineage>
        <taxon>Eukaryota</taxon>
        <taxon>Sar</taxon>
        <taxon>Stramenopiles</taxon>
        <taxon>Ochrophyta</taxon>
        <taxon>Eustigmatophyceae</taxon>
        <taxon>Eustigmatales</taxon>
        <taxon>Monodopsidaceae</taxon>
        <taxon>Nannochloropsis</taxon>
    </lineage>
</organism>
<evidence type="ECO:0000313" key="7">
    <source>
        <dbReference type="Proteomes" id="UP000019335"/>
    </source>
</evidence>
<evidence type="ECO:0000256" key="1">
    <source>
        <dbReference type="ARBA" id="ARBA00007926"/>
    </source>
</evidence>
<evidence type="ECO:0000256" key="3">
    <source>
        <dbReference type="ARBA" id="ARBA00023274"/>
    </source>
</evidence>
<feature type="region of interest" description="Disordered" evidence="4">
    <location>
        <begin position="173"/>
        <end position="205"/>
    </location>
</feature>
<dbReference type="InterPro" id="IPR029004">
    <property type="entry name" value="Ribosomal_eL28/Mak16"/>
</dbReference>
<dbReference type="PANTHER" id="PTHR10544">
    <property type="entry name" value="60S RIBOSOMAL PROTEIN L28"/>
    <property type="match status" value="1"/>
</dbReference>
<proteinExistence type="inferred from homology"/>
<protein>
    <submittedName>
        <fullName evidence="6">Ribosomal protein L28e</fullName>
    </submittedName>
</protein>
<accession>W7TKX6</accession>
<evidence type="ECO:0000259" key="5">
    <source>
        <dbReference type="Pfam" id="PF01778"/>
    </source>
</evidence>
<dbReference type="Pfam" id="PF01778">
    <property type="entry name" value="Ribosomal_L28e"/>
    <property type="match status" value="1"/>
</dbReference>
<gene>
    <name evidence="6" type="ORF">Naga_101068g1</name>
</gene>
<dbReference type="GO" id="GO:0005840">
    <property type="term" value="C:ribosome"/>
    <property type="evidence" value="ECO:0007669"/>
    <property type="project" value="UniProtKB-KW"/>
</dbReference>
<evidence type="ECO:0000256" key="4">
    <source>
        <dbReference type="SAM" id="MobiDB-lite"/>
    </source>
</evidence>
<reference evidence="6 7" key="1">
    <citation type="journal article" date="2014" name="Mol. Plant">
        <title>Chromosome Scale Genome Assembly and Transcriptome Profiling of Nannochloropsis gaditana in Nitrogen Depletion.</title>
        <authorList>
            <person name="Corteggiani Carpinelli E."/>
            <person name="Telatin A."/>
            <person name="Vitulo N."/>
            <person name="Forcato C."/>
            <person name="D'Angelo M."/>
            <person name="Schiavon R."/>
            <person name="Vezzi A."/>
            <person name="Giacometti G.M."/>
            <person name="Morosinotto T."/>
            <person name="Valle G."/>
        </authorList>
    </citation>
    <scope>NUCLEOTIDE SEQUENCE [LARGE SCALE GENOMIC DNA]</scope>
    <source>
        <strain evidence="6 7">B-31</strain>
    </source>
</reference>
<comment type="caution">
    <text evidence="6">The sequence shown here is derived from an EMBL/GenBank/DDBJ whole genome shotgun (WGS) entry which is preliminary data.</text>
</comment>
<feature type="domain" description="Ribosomal eL28/Mak16" evidence="5">
    <location>
        <begin position="5"/>
        <end position="129"/>
    </location>
</feature>
<dbReference type="AlphaFoldDB" id="W7TKX6"/>
<keyword evidence="7" id="KW-1185">Reference proteome</keyword>
<dbReference type="GO" id="GO:0006412">
    <property type="term" value="P:translation"/>
    <property type="evidence" value="ECO:0007669"/>
    <property type="project" value="InterPro"/>
</dbReference>
<keyword evidence="3" id="KW-0687">Ribonucleoprotein</keyword>
<sequence>MSDALVWECIKNNNCFLTKRGRTARVGGVQFSSEPFNLAKKNSFKNSGLANSKAVDLSVVEGGKYGPKITMATKGKKSLKKPATLANETPLNKAFATSVRSIKGVTEKCGYRKDLQPIALARYSLLKRYTQVKKGLAKPIPVKMGRVSRKEQGRCGGDLALCKGAGGEGALKASELESRSKSAGTSKGRDTFTEGPLDFVFGGGE</sequence>
<comment type="similarity">
    <text evidence="1">Belongs to the eukaryotic ribosomal protein eL28 family.</text>
</comment>
<dbReference type="EMBL" id="AZIL01001345">
    <property type="protein sequence ID" value="EWM24128.1"/>
    <property type="molecule type" value="Genomic_DNA"/>
</dbReference>
<evidence type="ECO:0000256" key="2">
    <source>
        <dbReference type="ARBA" id="ARBA00022980"/>
    </source>
</evidence>
<dbReference type="GO" id="GO:0003735">
    <property type="term" value="F:structural constituent of ribosome"/>
    <property type="evidence" value="ECO:0007669"/>
    <property type="project" value="InterPro"/>
</dbReference>
<dbReference type="InterPro" id="IPR002672">
    <property type="entry name" value="Ribosomal_eL28"/>
</dbReference>
<keyword evidence="2 6" id="KW-0689">Ribosomal protein</keyword>
<dbReference type="OrthoDB" id="338850at2759"/>
<name>W7TKX6_9STRA</name>
<evidence type="ECO:0000313" key="6">
    <source>
        <dbReference type="EMBL" id="EWM24128.1"/>
    </source>
</evidence>
<dbReference type="GO" id="GO:1990904">
    <property type="term" value="C:ribonucleoprotein complex"/>
    <property type="evidence" value="ECO:0007669"/>
    <property type="project" value="UniProtKB-KW"/>
</dbReference>
<dbReference type="Gene3D" id="3.30.390.110">
    <property type="match status" value="1"/>
</dbReference>